<evidence type="ECO:0000313" key="2">
    <source>
        <dbReference type="Proteomes" id="UP001055072"/>
    </source>
</evidence>
<protein>
    <submittedName>
        <fullName evidence="1">Uncharacterized protein</fullName>
    </submittedName>
</protein>
<accession>A0ACB8UJM6</accession>
<organism evidence="1 2">
    <name type="scientific">Irpex rosettiformis</name>
    <dbReference type="NCBI Taxonomy" id="378272"/>
    <lineage>
        <taxon>Eukaryota</taxon>
        <taxon>Fungi</taxon>
        <taxon>Dikarya</taxon>
        <taxon>Basidiomycota</taxon>
        <taxon>Agaricomycotina</taxon>
        <taxon>Agaricomycetes</taxon>
        <taxon>Polyporales</taxon>
        <taxon>Irpicaceae</taxon>
        <taxon>Irpex</taxon>
    </lineage>
</organism>
<reference evidence="1" key="1">
    <citation type="journal article" date="2021" name="Environ. Microbiol.">
        <title>Gene family expansions and transcriptome signatures uncover fungal adaptations to wood decay.</title>
        <authorList>
            <person name="Hage H."/>
            <person name="Miyauchi S."/>
            <person name="Viragh M."/>
            <person name="Drula E."/>
            <person name="Min B."/>
            <person name="Chaduli D."/>
            <person name="Navarro D."/>
            <person name="Favel A."/>
            <person name="Norest M."/>
            <person name="Lesage-Meessen L."/>
            <person name="Balint B."/>
            <person name="Merenyi Z."/>
            <person name="de Eugenio L."/>
            <person name="Morin E."/>
            <person name="Martinez A.T."/>
            <person name="Baldrian P."/>
            <person name="Stursova M."/>
            <person name="Martinez M.J."/>
            <person name="Novotny C."/>
            <person name="Magnuson J.K."/>
            <person name="Spatafora J.W."/>
            <person name="Maurice S."/>
            <person name="Pangilinan J."/>
            <person name="Andreopoulos W."/>
            <person name="LaButti K."/>
            <person name="Hundley H."/>
            <person name="Na H."/>
            <person name="Kuo A."/>
            <person name="Barry K."/>
            <person name="Lipzen A."/>
            <person name="Henrissat B."/>
            <person name="Riley R."/>
            <person name="Ahrendt S."/>
            <person name="Nagy L.G."/>
            <person name="Grigoriev I.V."/>
            <person name="Martin F."/>
            <person name="Rosso M.N."/>
        </authorList>
    </citation>
    <scope>NUCLEOTIDE SEQUENCE</scope>
    <source>
        <strain evidence="1">CBS 384.51</strain>
    </source>
</reference>
<gene>
    <name evidence="1" type="ORF">BDY19DRAFT_879925</name>
</gene>
<dbReference type="EMBL" id="MU274900">
    <property type="protein sequence ID" value="KAI0094642.1"/>
    <property type="molecule type" value="Genomic_DNA"/>
</dbReference>
<evidence type="ECO:0000313" key="1">
    <source>
        <dbReference type="EMBL" id="KAI0094642.1"/>
    </source>
</evidence>
<proteinExistence type="predicted"/>
<dbReference type="Proteomes" id="UP001055072">
    <property type="component" value="Unassembled WGS sequence"/>
</dbReference>
<keyword evidence="2" id="KW-1185">Reference proteome</keyword>
<comment type="caution">
    <text evidence="1">The sequence shown here is derived from an EMBL/GenBank/DDBJ whole genome shotgun (WGS) entry which is preliminary data.</text>
</comment>
<sequence length="650" mass="70864">MTTSTGSCYSLSADLAKVSASCSSFTNWKCKYNEVADMLQETRQELDDFQVSSRELEEELERELARTEQAQQDLKVKAARAEHERDEWKSKFMTLQTMHNTTSTSLQRELDTLRRDYQEIKVQLRELEMGNDDLERNERAISSSLADVEQKYSRVLEEKILLEHELLDKAHLEEECQRLKDELRDANEEITIVKEHLSAALDRAPVEIPPSAAPSRASQASDSEEEFAHTPIHRDPFEFSSASSPALKRLSPIITSTSRSAGTGALSGQAAVLQRAGFHPRTPHTTSSTSIPPPLTRSTTVPLSTSNRTPSQRNFIAKPLVNRNNSNISSSSTGTVATSKGVQMLSEMRARVEVLGQKIHTRVPRIRMGTGSNRTASGALVAAPPPPPPPKAGPSSVRSPSTSSTSTKSSFRSRSPEKTMTVKSRRPSVDLDDKTTPIGNTSGWVLVMEDSPSPTPVRDKEQRRKSGTAAPSAFRPLSISSTHTFSTQSPTDSRPPSSLANSNIPTGIRRPQSRTSEGRSSISTNATTSTASSIATPTSRPTTPTFLPMPTAGLYFGTGQKRSTGPTSVAFAQPKRSTTTTSLPVRQSNKLGSPSYAQSRIGRPTPPNSPGKMRSNNVDFADAQHKHSRVRAGNAALLLGSLRLQQDQPL</sequence>
<name>A0ACB8UJM6_9APHY</name>